<dbReference type="InterPro" id="IPR035892">
    <property type="entry name" value="C2_domain_sf"/>
</dbReference>
<evidence type="ECO:0000256" key="5">
    <source>
        <dbReference type="ARBA" id="ARBA00022837"/>
    </source>
</evidence>
<feature type="transmembrane region" description="Helical" evidence="8">
    <location>
        <begin position="645"/>
        <end position="662"/>
    </location>
</feature>
<feature type="transmembrane region" description="Helical" evidence="8">
    <location>
        <begin position="789"/>
        <end position="819"/>
    </location>
</feature>
<comment type="caution">
    <text evidence="10">The sequence shown here is derived from an EMBL/GenBank/DDBJ whole genome shotgun (WGS) entry which is preliminary data.</text>
</comment>
<dbReference type="CDD" id="cd08379">
    <property type="entry name" value="C2D_MCTP_PRT_plant"/>
    <property type="match status" value="1"/>
</dbReference>
<dbReference type="Pfam" id="PF00168">
    <property type="entry name" value="C2"/>
    <property type="match status" value="3"/>
</dbReference>
<dbReference type="EMBL" id="JACXVP010000010">
    <property type="protein sequence ID" value="KAG5583626.1"/>
    <property type="molecule type" value="Genomic_DNA"/>
</dbReference>
<dbReference type="FunFam" id="2.60.40.150:FF:000090">
    <property type="entry name" value="C2 domain-containing protein"/>
    <property type="match status" value="1"/>
</dbReference>
<evidence type="ECO:0000256" key="2">
    <source>
        <dbReference type="ARBA" id="ARBA00007923"/>
    </source>
</evidence>
<dbReference type="InterPro" id="IPR047257">
    <property type="entry name" value="C2B_MCTP_PRT_plant"/>
</dbReference>
<comment type="subcellular location">
    <subcellularLocation>
        <location evidence="1">Membrane</location>
        <topology evidence="1">Multi-pass membrane protein</topology>
    </subcellularLocation>
</comment>
<keyword evidence="11" id="KW-1185">Reference proteome</keyword>
<dbReference type="Gene3D" id="2.60.40.150">
    <property type="entry name" value="C2 domain"/>
    <property type="match status" value="3"/>
</dbReference>
<evidence type="ECO:0000256" key="4">
    <source>
        <dbReference type="ARBA" id="ARBA00022737"/>
    </source>
</evidence>
<feature type="domain" description="C2" evidence="9">
    <location>
        <begin position="419"/>
        <end position="545"/>
    </location>
</feature>
<evidence type="ECO:0000256" key="6">
    <source>
        <dbReference type="ARBA" id="ARBA00022989"/>
    </source>
</evidence>
<dbReference type="PROSITE" id="PS50004">
    <property type="entry name" value="C2"/>
    <property type="match status" value="3"/>
</dbReference>
<dbReference type="CDD" id="cd04019">
    <property type="entry name" value="C2C_MCTP_PRT_plant"/>
    <property type="match status" value="1"/>
</dbReference>
<evidence type="ECO:0000313" key="10">
    <source>
        <dbReference type="EMBL" id="KAG5583626.1"/>
    </source>
</evidence>
<dbReference type="PANTHER" id="PTHR31425:SF39">
    <property type="entry name" value="PROTEIN QUIRKY-LIKE"/>
    <property type="match status" value="1"/>
</dbReference>
<dbReference type="InterPro" id="IPR013583">
    <property type="entry name" value="MCTP_C"/>
</dbReference>
<dbReference type="AlphaFoldDB" id="A0A9J5X6Y1"/>
<proteinExistence type="inferred from homology"/>
<accession>A0A9J5X6Y1</accession>
<feature type="domain" description="C2" evidence="9">
    <location>
        <begin position="258"/>
        <end position="379"/>
    </location>
</feature>
<dbReference type="FunFam" id="2.60.40.150:FF:000119">
    <property type="entry name" value="C2 domain-containing protein"/>
    <property type="match status" value="1"/>
</dbReference>
<dbReference type="PANTHER" id="PTHR31425">
    <property type="entry name" value="PHOSPHORIBOSYLANTHRANILATE TRANSFERASE ISOFORM 1"/>
    <property type="match status" value="1"/>
</dbReference>
<protein>
    <recommendedName>
        <fullName evidence="9">C2 domain-containing protein</fullName>
    </recommendedName>
</protein>
<gene>
    <name evidence="10" type="ORF">H5410_054253</name>
</gene>
<feature type="transmembrane region" description="Helical" evidence="8">
    <location>
        <begin position="674"/>
        <end position="707"/>
    </location>
</feature>
<organism evidence="10 11">
    <name type="scientific">Solanum commersonii</name>
    <name type="common">Commerson's wild potato</name>
    <name type="synonym">Commerson's nightshade</name>
    <dbReference type="NCBI Taxonomy" id="4109"/>
    <lineage>
        <taxon>Eukaryota</taxon>
        <taxon>Viridiplantae</taxon>
        <taxon>Streptophyta</taxon>
        <taxon>Embryophyta</taxon>
        <taxon>Tracheophyta</taxon>
        <taxon>Spermatophyta</taxon>
        <taxon>Magnoliopsida</taxon>
        <taxon>eudicotyledons</taxon>
        <taxon>Gunneridae</taxon>
        <taxon>Pentapetalae</taxon>
        <taxon>asterids</taxon>
        <taxon>lamiids</taxon>
        <taxon>Solanales</taxon>
        <taxon>Solanaceae</taxon>
        <taxon>Solanoideae</taxon>
        <taxon>Solaneae</taxon>
        <taxon>Solanum</taxon>
    </lineage>
</organism>
<dbReference type="GO" id="GO:0016020">
    <property type="term" value="C:membrane"/>
    <property type="evidence" value="ECO:0007669"/>
    <property type="project" value="UniProtKB-SubCell"/>
</dbReference>
<keyword evidence="5" id="KW-0106">Calcium</keyword>
<evidence type="ECO:0000313" key="11">
    <source>
        <dbReference type="Proteomes" id="UP000824120"/>
    </source>
</evidence>
<dbReference type="Pfam" id="PF08372">
    <property type="entry name" value="PRT_C"/>
    <property type="match status" value="1"/>
</dbReference>
<feature type="domain" description="C2" evidence="9">
    <location>
        <begin position="96"/>
        <end position="216"/>
    </location>
</feature>
<comment type="similarity">
    <text evidence="2">Belongs to the MCTP family.</text>
</comment>
<dbReference type="Proteomes" id="UP000824120">
    <property type="component" value="Chromosome 10"/>
</dbReference>
<keyword evidence="3 8" id="KW-0812">Transmembrane</keyword>
<dbReference type="OrthoDB" id="67700at2759"/>
<evidence type="ECO:0000259" key="9">
    <source>
        <dbReference type="PROSITE" id="PS50004"/>
    </source>
</evidence>
<dbReference type="SUPFAM" id="SSF49562">
    <property type="entry name" value="C2 domain (Calcium/lipid-binding domain, CaLB)"/>
    <property type="match status" value="3"/>
</dbReference>
<dbReference type="InterPro" id="IPR047259">
    <property type="entry name" value="QUIRKY-like"/>
</dbReference>
<dbReference type="InterPro" id="IPR000008">
    <property type="entry name" value="C2_dom"/>
</dbReference>
<evidence type="ECO:0000256" key="3">
    <source>
        <dbReference type="ARBA" id="ARBA00022692"/>
    </source>
</evidence>
<dbReference type="InterPro" id="IPR047255">
    <property type="entry name" value="C2D_MCTP_PRT_plant"/>
</dbReference>
<evidence type="ECO:0000256" key="1">
    <source>
        <dbReference type="ARBA" id="ARBA00004141"/>
    </source>
</evidence>
<name>A0A9J5X6Y1_SOLCO</name>
<sequence length="847" mass="96790">MKSDLNLVEAQCTFRFAVLGKLDLPATEDVLEPPRDKGKVFLLLITGSHSGGELEGFCAFDKDFVSSVVASASKMQRPHQEDFSLKETKPHLGGGKITGDKLTSTYDLVEQMQYLYVRVVKAKDLPAKDVTGSLDPYVEVKLGNYKGTTRHFEKKSNPEWSQVFAFSKDRIQASVLEVTVKDKDFVKDDFVGRVLFDLNDIPKRVPPDSPLAPQWYRLEERNGNKVKGELMLAVWMGNQADEAFPEAWHSDAAAVSGADGLANIRSKVYLSPKLWYLRVNVIEAQDLIPNDKSRFPEVYVKAILGNQALRTRVSMSKTINPLWNEDLMFVAAEPFEEPLILSVEDRVAPNKDEVLGRCAIPLQYVDRRLDHRPVNTRWFNLEKHVIVEGEKKEIKFASRIHMRVCLEGGYHVLDESTHYSSDLRPTAKQLWKSSIGVLEVGVLSAQGLSPMKTKDGRATTDAYCVAKYGQKWVRTRTIIDSFAPRWNEQYTWEVFDPCTVITIGVFDNCHLQGGDKSGGARDSRIGKVRIRLSTLETDRVYTHSYPLLVLHPTGVKKMGEIHLAVRFTCSSLVNMMHMYSQPLLPKMHYLHPLTVTQLDNLRHQATQIVSLRLSRAEPPLRKEIVEYMLDVTSHMWSMRRSKANFFRIMGVLGVVISVGKWFDQICNWKNPITTVLIHILFLILVLYPELILPTIFLYLFLIGIWYYRWRPRHPPHMDTRLSCADTAHPDELDEEFDTFPTSRSPDIIRMRYDRIRSIAGRIQTVVGDLATQGERLQSLLSWRDPRATALFVIFCLVAAVVLYVTPFQAVGLLTGFYVLRHPRFRYKLPSVPLNFFRRLPARTDCML</sequence>
<evidence type="ECO:0000256" key="8">
    <source>
        <dbReference type="SAM" id="Phobius"/>
    </source>
</evidence>
<evidence type="ECO:0000256" key="7">
    <source>
        <dbReference type="ARBA" id="ARBA00023136"/>
    </source>
</evidence>
<dbReference type="SMART" id="SM00239">
    <property type="entry name" value="C2"/>
    <property type="match status" value="3"/>
</dbReference>
<keyword evidence="4" id="KW-0677">Repeat</keyword>
<keyword evidence="7 8" id="KW-0472">Membrane</keyword>
<dbReference type="FunFam" id="2.60.40.150:FF:000128">
    <property type="entry name" value="C2 domain-containing protein"/>
    <property type="match status" value="1"/>
</dbReference>
<keyword evidence="6 8" id="KW-1133">Transmembrane helix</keyword>
<dbReference type="InterPro" id="IPR047258">
    <property type="entry name" value="C2C_MCTP_PRT_plant"/>
</dbReference>
<dbReference type="CDD" id="cd08378">
    <property type="entry name" value="C2B_MCTP_PRT_plant"/>
    <property type="match status" value="1"/>
</dbReference>
<reference evidence="10 11" key="1">
    <citation type="submission" date="2020-09" db="EMBL/GenBank/DDBJ databases">
        <title>De no assembly of potato wild relative species, Solanum commersonii.</title>
        <authorList>
            <person name="Cho K."/>
        </authorList>
    </citation>
    <scope>NUCLEOTIDE SEQUENCE [LARGE SCALE GENOMIC DNA]</scope>
    <source>
        <strain evidence="10">LZ3.2</strain>
        <tissue evidence="10">Leaf</tissue>
    </source>
</reference>